<organism evidence="5 6">
    <name type="scientific">Gonapodya prolifera (strain JEL478)</name>
    <name type="common">Monoblepharis prolifera</name>
    <dbReference type="NCBI Taxonomy" id="1344416"/>
    <lineage>
        <taxon>Eukaryota</taxon>
        <taxon>Fungi</taxon>
        <taxon>Fungi incertae sedis</taxon>
        <taxon>Chytridiomycota</taxon>
        <taxon>Chytridiomycota incertae sedis</taxon>
        <taxon>Monoblepharidomycetes</taxon>
        <taxon>Monoblepharidales</taxon>
        <taxon>Gonapodyaceae</taxon>
        <taxon>Gonapodya</taxon>
    </lineage>
</organism>
<evidence type="ECO:0000256" key="3">
    <source>
        <dbReference type="RuleBase" id="RU361235"/>
    </source>
</evidence>
<proteinExistence type="inferred from homology"/>
<dbReference type="GO" id="GO:0016787">
    <property type="term" value="F:hydrolase activity"/>
    <property type="evidence" value="ECO:0007669"/>
    <property type="project" value="UniProtKB-KW"/>
</dbReference>
<feature type="chain" id="PRO_5007230253" description="Carboxylic ester hydrolase" evidence="3">
    <location>
        <begin position="30"/>
        <end position="162"/>
    </location>
</feature>
<dbReference type="OrthoDB" id="408631at2759"/>
<dbReference type="EMBL" id="KQ965896">
    <property type="protein sequence ID" value="KXS09045.1"/>
    <property type="molecule type" value="Genomic_DNA"/>
</dbReference>
<evidence type="ECO:0000313" key="6">
    <source>
        <dbReference type="Proteomes" id="UP000070544"/>
    </source>
</evidence>
<keyword evidence="3" id="KW-0732">Signal</keyword>
<dbReference type="SUPFAM" id="SSF53474">
    <property type="entry name" value="alpha/beta-Hydrolases"/>
    <property type="match status" value="1"/>
</dbReference>
<keyword evidence="6" id="KW-1185">Reference proteome</keyword>
<keyword evidence="2 3" id="KW-0378">Hydrolase</keyword>
<evidence type="ECO:0000256" key="1">
    <source>
        <dbReference type="ARBA" id="ARBA00005964"/>
    </source>
</evidence>
<gene>
    <name evidence="5" type="ORF">M427DRAFT_39643</name>
</gene>
<dbReference type="InterPro" id="IPR019826">
    <property type="entry name" value="Carboxylesterase_B_AS"/>
</dbReference>
<dbReference type="PROSITE" id="PS00122">
    <property type="entry name" value="CARBOXYLESTERASE_B_1"/>
    <property type="match status" value="1"/>
</dbReference>
<dbReference type="Proteomes" id="UP000070544">
    <property type="component" value="Unassembled WGS sequence"/>
</dbReference>
<feature type="domain" description="Carboxylesterase type B" evidence="4">
    <location>
        <begin position="57"/>
        <end position="117"/>
    </location>
</feature>
<dbReference type="InterPro" id="IPR029058">
    <property type="entry name" value="AB_hydrolase_fold"/>
</dbReference>
<dbReference type="STRING" id="1344416.A0A138ZXM0"/>
<dbReference type="AlphaFoldDB" id="A0A138ZXM0"/>
<dbReference type="InterPro" id="IPR002018">
    <property type="entry name" value="CarbesteraseB"/>
</dbReference>
<comment type="similarity">
    <text evidence="1 3">Belongs to the type-B carboxylesterase/lipase family.</text>
</comment>
<reference evidence="5 6" key="1">
    <citation type="journal article" date="2015" name="Genome Biol. Evol.">
        <title>Phylogenomic analyses indicate that early fungi evolved digesting cell walls of algal ancestors of land plants.</title>
        <authorList>
            <person name="Chang Y."/>
            <person name="Wang S."/>
            <person name="Sekimoto S."/>
            <person name="Aerts A.L."/>
            <person name="Choi C."/>
            <person name="Clum A."/>
            <person name="LaButti K.M."/>
            <person name="Lindquist E.A."/>
            <person name="Yee Ngan C."/>
            <person name="Ohm R.A."/>
            <person name="Salamov A.A."/>
            <person name="Grigoriev I.V."/>
            <person name="Spatafora J.W."/>
            <person name="Berbee M.L."/>
        </authorList>
    </citation>
    <scope>NUCLEOTIDE SEQUENCE [LARGE SCALE GENOMIC DNA]</scope>
    <source>
        <strain evidence="5 6">JEL478</strain>
    </source>
</reference>
<dbReference type="PANTHER" id="PTHR43142:SF1">
    <property type="entry name" value="CARBOXYLIC ESTER HYDROLASE"/>
    <property type="match status" value="1"/>
</dbReference>
<protein>
    <recommendedName>
        <fullName evidence="3">Carboxylic ester hydrolase</fullName>
        <ecNumber evidence="3">3.1.1.-</ecNumber>
    </recommendedName>
</protein>
<accession>A0A138ZXM0</accession>
<dbReference type="EC" id="3.1.1.-" evidence="3"/>
<evidence type="ECO:0000256" key="2">
    <source>
        <dbReference type="ARBA" id="ARBA00022801"/>
    </source>
</evidence>
<dbReference type="PANTHER" id="PTHR43142">
    <property type="entry name" value="CARBOXYLIC ESTER HYDROLASE"/>
    <property type="match status" value="1"/>
</dbReference>
<evidence type="ECO:0000259" key="4">
    <source>
        <dbReference type="Pfam" id="PF00135"/>
    </source>
</evidence>
<feature type="signal peptide" evidence="3">
    <location>
        <begin position="1"/>
        <end position="29"/>
    </location>
</feature>
<evidence type="ECO:0000313" key="5">
    <source>
        <dbReference type="EMBL" id="KXS09045.1"/>
    </source>
</evidence>
<dbReference type="Gene3D" id="3.40.50.1820">
    <property type="entry name" value="alpha/beta hydrolase"/>
    <property type="match status" value="1"/>
</dbReference>
<dbReference type="Pfam" id="PF00135">
    <property type="entry name" value="COesterase"/>
    <property type="match status" value="1"/>
</dbReference>
<name>A0A138ZXM0_GONPJ</name>
<sequence>MDLHPTAPNSPATSSGLILFPVLMLPSDAMPATWPMVQCHWTAPVRAKDTGKDVLKFGFQDQIAALEWVQANVAAFGGDPSKVTVYGESAGSISAGWLALIPQAEGLFQQLLMESGGPGSLDGNDPSSDYSVNGQYKKALPAFNLTDPKLTSAQRVAALRNA</sequence>